<evidence type="ECO:0000256" key="5">
    <source>
        <dbReference type="ARBA" id="ARBA00022679"/>
    </source>
</evidence>
<dbReference type="PANTHER" id="PTHR21087:SF16">
    <property type="entry name" value="SHIKIMATE KINASE 1, CHLOROPLASTIC"/>
    <property type="match status" value="1"/>
</dbReference>
<dbReference type="Gene3D" id="3.40.50.300">
    <property type="entry name" value="P-loop containing nucleotide triphosphate hydrolases"/>
    <property type="match status" value="1"/>
</dbReference>
<keyword evidence="6 11" id="KW-0547">Nucleotide-binding</keyword>
<sequence length="159" mass="17365">MGAGKTRIGKRVARALEVPFTDTDKVIVAAHGPIADIFDQHGEPHFRGLERDVVHDALTGGGVVSLGGGAVLDPGTQHALEGLPVIYLRVDADAVSSRLADGKRPLVRGGIEDWQRIYDARRSTYERLASVTFETSRLPRDRIAQDVVTWIESRGLETR</sequence>
<evidence type="ECO:0000256" key="10">
    <source>
        <dbReference type="ARBA" id="ARBA00048567"/>
    </source>
</evidence>
<evidence type="ECO:0000256" key="11">
    <source>
        <dbReference type="HAMAP-Rule" id="MF_00109"/>
    </source>
</evidence>
<dbReference type="EC" id="2.7.1.71" evidence="3 11"/>
<comment type="subcellular location">
    <subcellularLocation>
        <location evidence="11">Cytoplasm</location>
    </subcellularLocation>
</comment>
<feature type="binding site" evidence="11">
    <location>
        <begin position="2"/>
        <end position="7"/>
    </location>
    <ligand>
        <name>ATP</name>
        <dbReference type="ChEBI" id="CHEBI:30616"/>
    </ligand>
</feature>
<dbReference type="RefSeq" id="WP_284301250.1">
    <property type="nucleotide sequence ID" value="NZ_BSVA01000001.1"/>
</dbReference>
<gene>
    <name evidence="11" type="primary">aroK</name>
    <name evidence="12" type="ORF">GCM10025869_30230</name>
</gene>
<evidence type="ECO:0000313" key="12">
    <source>
        <dbReference type="EMBL" id="GMA92494.1"/>
    </source>
</evidence>
<feature type="binding site" evidence="11">
    <location>
        <position position="121"/>
    </location>
    <ligand>
        <name>substrate</name>
    </ligand>
</feature>
<dbReference type="PROSITE" id="PS01128">
    <property type="entry name" value="SHIKIMATE_KINASE"/>
    <property type="match status" value="1"/>
</dbReference>
<keyword evidence="11" id="KW-0460">Magnesium</keyword>
<evidence type="ECO:0000256" key="9">
    <source>
        <dbReference type="ARBA" id="ARBA00023141"/>
    </source>
</evidence>
<evidence type="ECO:0000256" key="1">
    <source>
        <dbReference type="ARBA" id="ARBA00004842"/>
    </source>
</evidence>
<proteinExistence type="inferred from homology"/>
<comment type="similarity">
    <text evidence="2 11">Belongs to the shikimate kinase family.</text>
</comment>
<comment type="catalytic activity">
    <reaction evidence="10 11">
        <text>shikimate + ATP = 3-phosphoshikimate + ADP + H(+)</text>
        <dbReference type="Rhea" id="RHEA:13121"/>
        <dbReference type="ChEBI" id="CHEBI:15378"/>
        <dbReference type="ChEBI" id="CHEBI:30616"/>
        <dbReference type="ChEBI" id="CHEBI:36208"/>
        <dbReference type="ChEBI" id="CHEBI:145989"/>
        <dbReference type="ChEBI" id="CHEBI:456216"/>
        <dbReference type="EC" id="2.7.1.71"/>
    </reaction>
</comment>
<dbReference type="Proteomes" id="UP001157069">
    <property type="component" value="Unassembled WGS sequence"/>
</dbReference>
<comment type="subunit">
    <text evidence="11">Monomer.</text>
</comment>
<keyword evidence="11" id="KW-0479">Metal-binding</keyword>
<keyword evidence="8 11" id="KW-0067">ATP-binding</keyword>
<evidence type="ECO:0000256" key="2">
    <source>
        <dbReference type="ARBA" id="ARBA00006997"/>
    </source>
</evidence>
<dbReference type="SUPFAM" id="SSF52540">
    <property type="entry name" value="P-loop containing nucleoside triphosphate hydrolases"/>
    <property type="match status" value="1"/>
</dbReference>
<feature type="binding site" evidence="11">
    <location>
        <position position="104"/>
    </location>
    <ligand>
        <name>ATP</name>
        <dbReference type="ChEBI" id="CHEBI:30616"/>
    </ligand>
</feature>
<feature type="binding site" evidence="11">
    <location>
        <position position="47"/>
    </location>
    <ligand>
        <name>substrate</name>
    </ligand>
</feature>
<name>A0ABQ6JZF8_9MICO</name>
<protein>
    <recommendedName>
        <fullName evidence="3 11">Shikimate kinase</fullName>
        <shortName evidence="11">SK</shortName>
        <ecNumber evidence="3 11">2.7.1.71</ecNumber>
    </recommendedName>
</protein>
<keyword evidence="9 11" id="KW-0057">Aromatic amino acid biosynthesis</keyword>
<evidence type="ECO:0000256" key="8">
    <source>
        <dbReference type="ARBA" id="ARBA00022840"/>
    </source>
</evidence>
<comment type="cofactor">
    <cofactor evidence="11">
        <name>Mg(2+)</name>
        <dbReference type="ChEBI" id="CHEBI:18420"/>
    </cofactor>
    <text evidence="11">Binds 1 Mg(2+) ion per subunit.</text>
</comment>
<keyword evidence="13" id="KW-1185">Reference proteome</keyword>
<evidence type="ECO:0000256" key="3">
    <source>
        <dbReference type="ARBA" id="ARBA00012154"/>
    </source>
</evidence>
<dbReference type="InterPro" id="IPR027417">
    <property type="entry name" value="P-loop_NTPase"/>
</dbReference>
<dbReference type="Pfam" id="PF01202">
    <property type="entry name" value="SKI"/>
    <property type="match status" value="1"/>
</dbReference>
<feature type="binding site" evidence="11">
    <location>
        <position position="6"/>
    </location>
    <ligand>
        <name>Mg(2+)</name>
        <dbReference type="ChEBI" id="CHEBI:18420"/>
    </ligand>
</feature>
<comment type="function">
    <text evidence="11">Catalyzes the specific phosphorylation of the 3-hydroxyl group of shikimic acid using ATP as a cosubstrate.</text>
</comment>
<organism evidence="12 13">
    <name type="scientific">Homoserinibacter gongjuensis</name>
    <dbReference type="NCBI Taxonomy" id="1162968"/>
    <lineage>
        <taxon>Bacteria</taxon>
        <taxon>Bacillati</taxon>
        <taxon>Actinomycetota</taxon>
        <taxon>Actinomycetes</taxon>
        <taxon>Micrococcales</taxon>
        <taxon>Microbacteriaceae</taxon>
        <taxon>Homoserinibacter</taxon>
    </lineage>
</organism>
<reference evidence="13" key="1">
    <citation type="journal article" date="2019" name="Int. J. Syst. Evol. Microbiol.">
        <title>The Global Catalogue of Microorganisms (GCM) 10K type strain sequencing project: providing services to taxonomists for standard genome sequencing and annotation.</title>
        <authorList>
            <consortium name="The Broad Institute Genomics Platform"/>
            <consortium name="The Broad Institute Genome Sequencing Center for Infectious Disease"/>
            <person name="Wu L."/>
            <person name="Ma J."/>
        </authorList>
    </citation>
    <scope>NUCLEOTIDE SEQUENCE [LARGE SCALE GENOMIC DNA]</scope>
    <source>
        <strain evidence="13">NBRC 108755</strain>
    </source>
</reference>
<feature type="binding site" evidence="11">
    <location>
        <position position="68"/>
    </location>
    <ligand>
        <name>substrate</name>
    </ligand>
</feature>
<keyword evidence="7 11" id="KW-0418">Kinase</keyword>
<comment type="caution">
    <text evidence="11">Lacks conserved residue(s) required for the propagation of feature annotation.</text>
</comment>
<evidence type="ECO:0000256" key="6">
    <source>
        <dbReference type="ARBA" id="ARBA00022741"/>
    </source>
</evidence>
<comment type="pathway">
    <text evidence="1 11">Metabolic intermediate biosynthesis; chorismate biosynthesis; chorismate from D-erythrose 4-phosphate and phosphoenolpyruvate: step 5/7.</text>
</comment>
<accession>A0ABQ6JZF8</accession>
<feature type="binding site" evidence="11">
    <location>
        <position position="24"/>
    </location>
    <ligand>
        <name>substrate</name>
    </ligand>
</feature>
<keyword evidence="4 11" id="KW-0028">Amino-acid biosynthesis</keyword>
<keyword evidence="5 11" id="KW-0808">Transferase</keyword>
<dbReference type="PANTHER" id="PTHR21087">
    <property type="entry name" value="SHIKIMATE KINASE"/>
    <property type="match status" value="1"/>
</dbReference>
<dbReference type="HAMAP" id="MF_00109">
    <property type="entry name" value="Shikimate_kinase"/>
    <property type="match status" value="1"/>
</dbReference>
<comment type="caution">
    <text evidence="12">The sequence shown here is derived from an EMBL/GenBank/DDBJ whole genome shotgun (WGS) entry which is preliminary data.</text>
</comment>
<dbReference type="InterPro" id="IPR031322">
    <property type="entry name" value="Shikimate/glucono_kinase"/>
</dbReference>
<evidence type="ECO:0000256" key="4">
    <source>
        <dbReference type="ARBA" id="ARBA00022605"/>
    </source>
</evidence>
<keyword evidence="11" id="KW-0963">Cytoplasm</keyword>
<dbReference type="InterPro" id="IPR000623">
    <property type="entry name" value="Shikimate_kinase/TSH1"/>
</dbReference>
<evidence type="ECO:0000313" key="13">
    <source>
        <dbReference type="Proteomes" id="UP001157069"/>
    </source>
</evidence>
<evidence type="ECO:0000256" key="7">
    <source>
        <dbReference type="ARBA" id="ARBA00022777"/>
    </source>
</evidence>
<dbReference type="EMBL" id="BSVA01000001">
    <property type="protein sequence ID" value="GMA92494.1"/>
    <property type="molecule type" value="Genomic_DNA"/>
</dbReference>
<dbReference type="PRINTS" id="PR01100">
    <property type="entry name" value="SHIKIMTKNASE"/>
</dbReference>
<dbReference type="InterPro" id="IPR023000">
    <property type="entry name" value="Shikimate_kinase_CS"/>
</dbReference>